<sequence length="2336" mass="224358">MRMIRPFWVFETAAKIPLHWKKFTMHKHEQRRIDQRASSVYSVRNALILRPLNRALGYSGHLLLCISGSLLPLAAAHANLGYDCSEKAGIVTCSLSADSPLWGSLTLSNPSEEQQITNTASFNIGGNDVGIQTIYPGSSETMVFGGEPLSGIMVVSQGSSGRDDSDYLDGMDALGAMLTTNGSINLSLADATPSGMVVGVGVSSVGGDGFDQPTHNNNGGSGGNGASTTLFNSSAVTITGGTLNSGVVGALVESRGGKGGRDTSGDLNDNYSGNGGNTQNIEMDNYADVKLGSASTNLQGGTRAWGVAALAVGGDSSYHASGERPMGEGGTAADVTFLSTGNVDVFLTSKTDVPDGVVGLLARSIGGQGGETTWTNDDGGNGGDSGVVSLTAGLTDLSAVTSINVGVDQAVSGTSAGILAQSIGGNGGNQDSNGGYGGNGGNAGSITTDLYWVDLTATGDKVAGVTAYSFGGNGGSDSESSYRANGGNGGTSGTVTVTLHSKGSQDGQQTSISTSGIEAIGVSAQSIGGYGGSAVKQAGVGQNGGIAQITADANSVVSTQGTNSMGMLAQSIGGGGGTGEDFTSSLPGGSGKGGNGGNGANATINSSGTVTTQGQYAHGMVAQSIGGSGGAGAVADSIVSLGGAGGAGGSGRAVTISGTSKVSTSGDSAIGVIAQSIGGGGGTAGSASGLFSVGGSVNNSGSNDADTVTVTIGSVDTTGDGSIGILAQSVGGSGGSGGSGAGITAVGGSGESGGSGGAVTVDPGTNITTLGDYALGVVAQSIGGGGGNGGHSLAISTAIPAVSIGGSAASASSGSKVTIQNSLAGKVSTSGNGSIGILAQSIGGGGGNGGAAKLDSVQSPAAVAIGGTAGGGGNGSEVDINLTNLNLATSGIAAGGIIAQSIGGGGGNGGAAQGFSANIGFSLGVAVGGSGGAGGAGSEVALNLDGVTISTAGVGTNGSNGASNGTSVERSDSYGIVAQSIGGGGGNGGSASAKSIVVPVPVSEDASFAISADVAVGGAGGSGSTGGAVNVQLLDSTAIYTGGQGSHAVIAQSIGGGGGNGGASNAMSTDVSIPSQSVSLNINVAVGGKGGTGGTGGGVTLGMDSAASITTFDDLSNGVLAQSIGGGGGNAGAGSSGSGGVSQGKSYTVLVGVGGSAGTGNKGGAITATTKSGSAITTYGSGSRGMVLHSVGGGGGAAQGTTVDVGLPLSKGGGGGGEEEDEPAQGATTLNASVGVSVGATGGSGGDGGTVTLTSGTTITTAGGDADGVLIQSIGGGGGLGGNAGADASGGPTTYSVPAVPSDDPPSNDPPSNDPPSNDPEDTDLGSYSLSVGVGGTGGASGAGGAVTVNYSGLITTHGDFADGMVVQSIGAGGGAGGAATAKNAKGSSSANISVGGSGGAGGNGGDITLNMFAGPDTSDKFIFTNGDVSYGLLAQSIGGGGGQGGVASDIVTQQSKKDADLVVGLGIGGGGGNAGGGGEIYLNAPNSIVTARTYGRDSHGIVLQSIGGGGGVAAANGLSLGATGIGSLLRLQLGGGGATGNSMGGDIDVNSVVRVQTTGDHAFGLVAQSIGGGGGIVSAGPGANIQSVNIAAPVVGGSLQSGDLNIELAPGSDIDTSGRGAHGIVLQSIAGGGGIGGDTANGPLKTGWADGNANNSPSWNSGDITLTLNDGVATSGAGAHGIIAQSLAAAGGLGGNSQGSFAGALGQSKGGQSGSITMKLNSGVSVSGDNSFAVFAQTYDGSATPAPVDITVSSQVSGQSGLNATGGGIWIDSPATSSVTVTANGVLTGSSAVLQTGTGKTNVTNSGGQIYGNLILGGGSTSGNVGSDGGNAAAMGTLSNDGTFANANLVQGHVVNQGRVLIGKTDGSDTLRVTGDFTQGSQGVLQVATDFVAKTTDLLAVDGHARLDGNVKVVANSLMPNRELTFLQAGTLTHGAAVRGESELFTYRTRQADNSLAVTVDAARFNETSTSYGVGSNLHALGQHLQDIWDRGSNEELGTMYAALNRSAGQGSVSYANALNDLSPGVLAAPAALKQADMMSFSNSLMSCPSYIGTGTQMGERDCVWGRISGNTTQMDGSGGTSGLKSEGVSYQIGAQRSIAPNWFVGVAGAYENKTMRSDDRRQRVEGDTGYLGVSLKHESGPWTFSGALTGSYGSFDNTRSAALMGAQAKSDSHVTAIAQRLRAAYTHAMPRSYIKPFVDLDVIHTRMPSFEERGAGALNLHVEGVSKWSAIVSPGVEVGGRFELDNGYTVRPYASVGVSFSSTGKWDTRARFASAPAGTDPFNSTLDTGRVFGQVSGGVQVLGKKGMDVRLQYDGLLSNKVRSHSGSLKASWKF</sequence>
<feature type="domain" description="Autotransporter" evidence="2">
    <location>
        <begin position="2058"/>
        <end position="2336"/>
    </location>
</feature>
<dbReference type="EMBL" id="PDNW01000010">
    <property type="protein sequence ID" value="PLC49469.1"/>
    <property type="molecule type" value="Genomic_DNA"/>
</dbReference>
<dbReference type="PROSITE" id="PS51208">
    <property type="entry name" value="AUTOTRANSPORTER"/>
    <property type="match status" value="1"/>
</dbReference>
<dbReference type="Proteomes" id="UP000234190">
    <property type="component" value="Unassembled WGS sequence"/>
</dbReference>
<feature type="region of interest" description="Disordered" evidence="1">
    <location>
        <begin position="586"/>
        <end position="606"/>
    </location>
</feature>
<feature type="compositionally biased region" description="Gly residues" evidence="1">
    <location>
        <begin position="588"/>
        <end position="599"/>
    </location>
</feature>
<feature type="region of interest" description="Disordered" evidence="1">
    <location>
        <begin position="254"/>
        <end position="273"/>
    </location>
</feature>
<reference evidence="3 4" key="1">
    <citation type="submission" date="2017-10" db="EMBL/GenBank/DDBJ databases">
        <title>Two draft genome sequences of Pusillimonas sp. strains isolated from a nitrate- and radionuclide-contaminated groundwater in Russia.</title>
        <authorList>
            <person name="Grouzdev D.S."/>
            <person name="Tourova T.P."/>
            <person name="Goeva M.A."/>
            <person name="Babich T.L."/>
            <person name="Sokolova D.S."/>
            <person name="Abdullin R."/>
            <person name="Poltaraus A.B."/>
            <person name="Toshchakov S.V."/>
            <person name="Nazina T.N."/>
        </authorList>
    </citation>
    <scope>NUCLEOTIDE SEQUENCE [LARGE SCALE GENOMIC DNA]</scope>
    <source>
        <strain evidence="3 4">JR1/69-3-13</strain>
    </source>
</reference>
<evidence type="ECO:0000313" key="4">
    <source>
        <dbReference type="Proteomes" id="UP000234190"/>
    </source>
</evidence>
<evidence type="ECO:0000259" key="2">
    <source>
        <dbReference type="PROSITE" id="PS51208"/>
    </source>
</evidence>
<name>A0A2N4U379_9BURK</name>
<feature type="region of interest" description="Disordered" evidence="1">
    <location>
        <begin position="1282"/>
        <end position="1332"/>
    </location>
</feature>
<accession>A0A2N4U379</accession>
<keyword evidence="4" id="KW-1185">Reference proteome</keyword>
<evidence type="ECO:0000313" key="3">
    <source>
        <dbReference type="EMBL" id="PLC49469.1"/>
    </source>
</evidence>
<feature type="compositionally biased region" description="Basic and acidic residues" evidence="1">
    <location>
        <begin position="255"/>
        <end position="264"/>
    </location>
</feature>
<organism evidence="3 4">
    <name type="scientific">Pollutimonas subterranea</name>
    <dbReference type="NCBI Taxonomy" id="2045210"/>
    <lineage>
        <taxon>Bacteria</taxon>
        <taxon>Pseudomonadati</taxon>
        <taxon>Pseudomonadota</taxon>
        <taxon>Betaproteobacteria</taxon>
        <taxon>Burkholderiales</taxon>
        <taxon>Alcaligenaceae</taxon>
        <taxon>Pollutimonas</taxon>
    </lineage>
</organism>
<protein>
    <submittedName>
        <fullName evidence="3">Autotransporter</fullName>
    </submittedName>
</protein>
<dbReference type="InterPro" id="IPR005546">
    <property type="entry name" value="Autotransporte_beta"/>
</dbReference>
<comment type="caution">
    <text evidence="3">The sequence shown here is derived from an EMBL/GenBank/DDBJ whole genome shotgun (WGS) entry which is preliminary data.</text>
</comment>
<dbReference type="SMART" id="SM00869">
    <property type="entry name" value="Autotransporter"/>
    <property type="match status" value="1"/>
</dbReference>
<dbReference type="SUPFAM" id="SSF103515">
    <property type="entry name" value="Autotransporter"/>
    <property type="match status" value="1"/>
</dbReference>
<dbReference type="InterPro" id="IPR036709">
    <property type="entry name" value="Autotransporte_beta_dom_sf"/>
</dbReference>
<feature type="compositionally biased region" description="Pro residues" evidence="1">
    <location>
        <begin position="1303"/>
        <end position="1318"/>
    </location>
</feature>
<evidence type="ECO:0000256" key="1">
    <source>
        <dbReference type="SAM" id="MobiDB-lite"/>
    </source>
</evidence>
<proteinExistence type="predicted"/>
<gene>
    <name evidence="3" type="ORF">CR159_12755</name>
</gene>